<sequence length="99" mass="11204">KASAGDSLNNEIIKVSVESQGRYFEKLFNTVLAQGVFSKSWSKGYIVQLHKSGDKCDRGNYRGIAISSCLGKFFTLIINGRLTKFLKKYKILNRYQIGF</sequence>
<dbReference type="HOGENOM" id="CLU_118269_0_1_1"/>
<dbReference type="eggNOG" id="ENOG502RUB2">
    <property type="taxonomic scope" value="Eukaryota"/>
</dbReference>
<dbReference type="PhylomeDB" id="A7SJY4"/>
<dbReference type="Proteomes" id="UP000001593">
    <property type="component" value="Unassembled WGS sequence"/>
</dbReference>
<feature type="non-terminal residue" evidence="1">
    <location>
        <position position="1"/>
    </location>
</feature>
<name>A7SJY4_NEMVE</name>
<gene>
    <name evidence="1" type="ORF">NEMVEDRAFT_v1g57281</name>
</gene>
<dbReference type="STRING" id="45351.A7SJY4"/>
<keyword evidence="2" id="KW-1185">Reference proteome</keyword>
<evidence type="ECO:0000313" key="1">
    <source>
        <dbReference type="EMBL" id="EDO35961.1"/>
    </source>
</evidence>
<proteinExistence type="predicted"/>
<accession>A7SJY4</accession>
<dbReference type="EMBL" id="DS469682">
    <property type="protein sequence ID" value="EDO35961.1"/>
    <property type="molecule type" value="Genomic_DNA"/>
</dbReference>
<reference evidence="1 2" key="1">
    <citation type="journal article" date="2007" name="Science">
        <title>Sea anemone genome reveals ancestral eumetazoan gene repertoire and genomic organization.</title>
        <authorList>
            <person name="Putnam N.H."/>
            <person name="Srivastava M."/>
            <person name="Hellsten U."/>
            <person name="Dirks B."/>
            <person name="Chapman J."/>
            <person name="Salamov A."/>
            <person name="Terry A."/>
            <person name="Shapiro H."/>
            <person name="Lindquist E."/>
            <person name="Kapitonov V.V."/>
            <person name="Jurka J."/>
            <person name="Genikhovich G."/>
            <person name="Grigoriev I.V."/>
            <person name="Lucas S.M."/>
            <person name="Steele R.E."/>
            <person name="Finnerty J.R."/>
            <person name="Technau U."/>
            <person name="Martindale M.Q."/>
            <person name="Rokhsar D.S."/>
        </authorList>
    </citation>
    <scope>NUCLEOTIDE SEQUENCE [LARGE SCALE GENOMIC DNA]</scope>
    <source>
        <strain evidence="2">CH2 X CH6</strain>
    </source>
</reference>
<protein>
    <submittedName>
        <fullName evidence="1">Uncharacterized protein</fullName>
    </submittedName>
</protein>
<dbReference type="AlphaFoldDB" id="A7SJY4"/>
<feature type="non-terminal residue" evidence="1">
    <location>
        <position position="99"/>
    </location>
</feature>
<organism evidence="1 2">
    <name type="scientific">Nematostella vectensis</name>
    <name type="common">Starlet sea anemone</name>
    <dbReference type="NCBI Taxonomy" id="45351"/>
    <lineage>
        <taxon>Eukaryota</taxon>
        <taxon>Metazoa</taxon>
        <taxon>Cnidaria</taxon>
        <taxon>Anthozoa</taxon>
        <taxon>Hexacorallia</taxon>
        <taxon>Actiniaria</taxon>
        <taxon>Edwardsiidae</taxon>
        <taxon>Nematostella</taxon>
    </lineage>
</organism>
<evidence type="ECO:0000313" key="2">
    <source>
        <dbReference type="Proteomes" id="UP000001593"/>
    </source>
</evidence>
<dbReference type="InParanoid" id="A7SJY4"/>